<dbReference type="AlphaFoldDB" id="A0AAX4KX91"/>
<dbReference type="EMBL" id="CP146016">
    <property type="protein sequence ID" value="WWQ59379.1"/>
    <property type="molecule type" value="Genomic_DNA"/>
</dbReference>
<dbReference type="Proteomes" id="UP001432202">
    <property type="component" value="Chromosome"/>
</dbReference>
<name>A0AAX4KX91_9CREN</name>
<accession>A0AAX4KX91</accession>
<evidence type="ECO:0000313" key="1">
    <source>
        <dbReference type="EMBL" id="WWQ59379.1"/>
    </source>
</evidence>
<dbReference type="RefSeq" id="WP_338598498.1">
    <property type="nucleotide sequence ID" value="NZ_CP146016.1"/>
</dbReference>
<reference evidence="1 2" key="1">
    <citation type="submission" date="2024-02" db="EMBL/GenBank/DDBJ databases">
        <title>STSV induces naive adaptation in Sulfolobus.</title>
        <authorList>
            <person name="Xiang X."/>
            <person name="Song M."/>
        </authorList>
    </citation>
    <scope>NUCLEOTIDE SEQUENCE [LARGE SCALE GENOMIC DNA]</scope>
    <source>
        <strain evidence="1 2">RT2</strain>
    </source>
</reference>
<proteinExistence type="predicted"/>
<gene>
    <name evidence="1" type="ORF">V6M85_07660</name>
</gene>
<protein>
    <submittedName>
        <fullName evidence="1">Uncharacterized protein</fullName>
    </submittedName>
</protein>
<sequence length="87" mass="9935">MSWKLKDLKGLSTPTDVKTCTVDEAVRQLKDKYKEVGIETLTKIATDILVKHLTENKMTIEDVKKRYSNINNIDSIIMDILRLAGKL</sequence>
<keyword evidence="2" id="KW-1185">Reference proteome</keyword>
<dbReference type="GeneID" id="89336634"/>
<organism evidence="1 2">
    <name type="scientific">Sulfolobus tengchongensis</name>
    <dbReference type="NCBI Taxonomy" id="207809"/>
    <lineage>
        <taxon>Archaea</taxon>
        <taxon>Thermoproteota</taxon>
        <taxon>Thermoprotei</taxon>
        <taxon>Sulfolobales</taxon>
        <taxon>Sulfolobaceae</taxon>
        <taxon>Sulfolobus</taxon>
    </lineage>
</organism>
<evidence type="ECO:0000313" key="2">
    <source>
        <dbReference type="Proteomes" id="UP001432202"/>
    </source>
</evidence>